<feature type="domain" description="DUF559" evidence="1">
    <location>
        <begin position="216"/>
        <end position="285"/>
    </location>
</feature>
<keyword evidence="3" id="KW-1185">Reference proteome</keyword>
<dbReference type="Gene3D" id="3.40.960.10">
    <property type="entry name" value="VSR Endonuclease"/>
    <property type="match status" value="1"/>
</dbReference>
<dbReference type="Pfam" id="PF04480">
    <property type="entry name" value="DUF559"/>
    <property type="match status" value="1"/>
</dbReference>
<gene>
    <name evidence="2" type="ORF">HDA35_002865</name>
</gene>
<name>A0ABX2RKJ6_9ACTN</name>
<evidence type="ECO:0000313" key="3">
    <source>
        <dbReference type="Proteomes" id="UP000631553"/>
    </source>
</evidence>
<reference evidence="2 3" key="1">
    <citation type="submission" date="2020-07" db="EMBL/GenBank/DDBJ databases">
        <title>Sequencing the genomes of 1000 actinobacteria strains.</title>
        <authorList>
            <person name="Klenk H.-P."/>
        </authorList>
    </citation>
    <scope>NUCLEOTIDE SEQUENCE [LARGE SCALE GENOMIC DNA]</scope>
    <source>
        <strain evidence="2 3">DSM 43814</strain>
    </source>
</reference>
<evidence type="ECO:0000259" key="1">
    <source>
        <dbReference type="Pfam" id="PF04480"/>
    </source>
</evidence>
<dbReference type="EMBL" id="JACCCQ010000001">
    <property type="protein sequence ID" value="NYF57034.1"/>
    <property type="molecule type" value="Genomic_DNA"/>
</dbReference>
<protein>
    <recommendedName>
        <fullName evidence="1">DUF559 domain-containing protein</fullName>
    </recommendedName>
</protein>
<dbReference type="InterPro" id="IPR011335">
    <property type="entry name" value="Restrct_endonuc-II-like"/>
</dbReference>
<sequence length="286" mass="32762">MDSARMGTQLWRLESLTRQITVKRLRTRVGREELRRVRRGVYADQPCDDEGELRALMLCLPEEAMLARQTAARRHGFGVLREDQVHVQLPAAVPKPRLPGLVVHHSVLPVEPVLVGDLPCVPPVRCAVDLARTVRRMDALPVLDAAVRSGTVTRDALLAEVAAHRALRGVRQARELVPLADGRPECRQESQLRLVLIDSRLPAPEPQLWVLDPDGIPRYRLDLGYRQRRVGIEYDGLSHLDRDRMRYDRDRLNWLDANGWRMRYFTDRDLYRRPAHIVATIRAALS</sequence>
<accession>A0ABX2RKJ6</accession>
<comment type="caution">
    <text evidence="2">The sequence shown here is derived from an EMBL/GenBank/DDBJ whole genome shotgun (WGS) entry which is preliminary data.</text>
</comment>
<organism evidence="2 3">
    <name type="scientific">Micromonospora purpureochromogenes</name>
    <dbReference type="NCBI Taxonomy" id="47872"/>
    <lineage>
        <taxon>Bacteria</taxon>
        <taxon>Bacillati</taxon>
        <taxon>Actinomycetota</taxon>
        <taxon>Actinomycetes</taxon>
        <taxon>Micromonosporales</taxon>
        <taxon>Micromonosporaceae</taxon>
        <taxon>Micromonospora</taxon>
    </lineage>
</organism>
<dbReference type="InterPro" id="IPR007569">
    <property type="entry name" value="DUF559"/>
</dbReference>
<dbReference type="RefSeq" id="WP_308495090.1">
    <property type="nucleotide sequence ID" value="NZ_JACCCQ010000001.1"/>
</dbReference>
<dbReference type="Proteomes" id="UP000631553">
    <property type="component" value="Unassembled WGS sequence"/>
</dbReference>
<dbReference type="SUPFAM" id="SSF52980">
    <property type="entry name" value="Restriction endonuclease-like"/>
    <property type="match status" value="1"/>
</dbReference>
<proteinExistence type="predicted"/>
<evidence type="ECO:0000313" key="2">
    <source>
        <dbReference type="EMBL" id="NYF57034.1"/>
    </source>
</evidence>